<accession>A0ABD1XEQ9</accession>
<proteinExistence type="predicted"/>
<dbReference type="EMBL" id="JBHFFA010000008">
    <property type="protein sequence ID" value="KAL2607425.1"/>
    <property type="molecule type" value="Genomic_DNA"/>
</dbReference>
<name>A0ABD1XEQ9_9MARC</name>
<evidence type="ECO:0000313" key="2">
    <source>
        <dbReference type="EMBL" id="KAL2607425.1"/>
    </source>
</evidence>
<evidence type="ECO:0000256" key="1">
    <source>
        <dbReference type="SAM" id="MobiDB-lite"/>
    </source>
</evidence>
<dbReference type="Proteomes" id="UP001605036">
    <property type="component" value="Unassembled WGS sequence"/>
</dbReference>
<evidence type="ECO:0000313" key="3">
    <source>
        <dbReference type="Proteomes" id="UP001605036"/>
    </source>
</evidence>
<feature type="region of interest" description="Disordered" evidence="1">
    <location>
        <begin position="66"/>
        <end position="88"/>
    </location>
</feature>
<comment type="caution">
    <text evidence="2">The sequence shown here is derived from an EMBL/GenBank/DDBJ whole genome shotgun (WGS) entry which is preliminary data.</text>
</comment>
<protein>
    <submittedName>
        <fullName evidence="2">Uncharacterized protein</fullName>
    </submittedName>
</protein>
<gene>
    <name evidence="2" type="ORF">R1flu_025998</name>
</gene>
<reference evidence="2 3" key="1">
    <citation type="submission" date="2024-09" db="EMBL/GenBank/DDBJ databases">
        <title>Chromosome-scale assembly of Riccia fluitans.</title>
        <authorList>
            <person name="Paukszto L."/>
            <person name="Sawicki J."/>
            <person name="Karawczyk K."/>
            <person name="Piernik-Szablinska J."/>
            <person name="Szczecinska M."/>
            <person name="Mazdziarz M."/>
        </authorList>
    </citation>
    <scope>NUCLEOTIDE SEQUENCE [LARGE SCALE GENOMIC DNA]</scope>
    <source>
        <strain evidence="2">Rf_01</strain>
        <tissue evidence="2">Aerial parts of the thallus</tissue>
    </source>
</reference>
<sequence length="274" mass="31127">MTLPTTTPRACHEKLPDLTPGEILPTERFKHGQSFFRENLHRMSADFPRLPLSVLERALKVKSRRPISNDESATSVYRRRNRTTECSDREVVPSEGLMSSTRIHISPSQVSGQKLDKTTIDLEMEMTRSPRNPNFSYGLHPDHRSDEMISVARNAVKNCFHEESSEEDVSAAKKHLQFHAQEWTVIGLENLLDDFVGRDTRKGSQRITVSDKNIFARFPAAATTESYDGNQAGSPRAEPSNLRRFQKKPNSFMSSKARAHGNIRRKSCRAFSID</sequence>
<keyword evidence="3" id="KW-1185">Reference proteome</keyword>
<dbReference type="AlphaFoldDB" id="A0ABD1XEQ9"/>
<organism evidence="2 3">
    <name type="scientific">Riccia fluitans</name>
    <dbReference type="NCBI Taxonomy" id="41844"/>
    <lineage>
        <taxon>Eukaryota</taxon>
        <taxon>Viridiplantae</taxon>
        <taxon>Streptophyta</taxon>
        <taxon>Embryophyta</taxon>
        <taxon>Marchantiophyta</taxon>
        <taxon>Marchantiopsida</taxon>
        <taxon>Marchantiidae</taxon>
        <taxon>Marchantiales</taxon>
        <taxon>Ricciaceae</taxon>
        <taxon>Riccia</taxon>
    </lineage>
</organism>